<accession>A0A448HFC1</accession>
<dbReference type="AlphaFoldDB" id="A0A448HFC1"/>
<name>A0A448HFC1_9ACTO</name>
<organism evidence="3 4">
    <name type="scientific">Actinomyces howellii</name>
    <dbReference type="NCBI Taxonomy" id="52771"/>
    <lineage>
        <taxon>Bacteria</taxon>
        <taxon>Bacillati</taxon>
        <taxon>Actinomycetota</taxon>
        <taxon>Actinomycetes</taxon>
        <taxon>Actinomycetales</taxon>
        <taxon>Actinomycetaceae</taxon>
        <taxon>Actinomyces</taxon>
    </lineage>
</organism>
<keyword evidence="4" id="KW-1185">Reference proteome</keyword>
<feature type="chain" id="PRO_5039341354" evidence="2">
    <location>
        <begin position="24"/>
        <end position="90"/>
    </location>
</feature>
<sequence>MWGQWAATRSAIISIASSSVVPAADVLPALEPAELAEALAAGLEDSSTEAEQAARGTRRTVPSAPSAVRRENPPGAAPSPVPGFMCPAIL</sequence>
<feature type="region of interest" description="Disordered" evidence="1">
    <location>
        <begin position="41"/>
        <end position="83"/>
    </location>
</feature>
<dbReference type="RefSeq" id="WP_126381978.1">
    <property type="nucleotide sequence ID" value="NZ_LR134350.1"/>
</dbReference>
<gene>
    <name evidence="3" type="ORF">NCTC11636_00820</name>
</gene>
<reference evidence="3 4" key="1">
    <citation type="submission" date="2018-12" db="EMBL/GenBank/DDBJ databases">
        <authorList>
            <consortium name="Pathogen Informatics"/>
        </authorList>
    </citation>
    <scope>NUCLEOTIDE SEQUENCE [LARGE SCALE GENOMIC DNA]</scope>
    <source>
        <strain evidence="3 4">NCTC11636</strain>
    </source>
</reference>
<keyword evidence="2" id="KW-0732">Signal</keyword>
<dbReference type="EMBL" id="LR134350">
    <property type="protein sequence ID" value="VEG27002.1"/>
    <property type="molecule type" value="Genomic_DNA"/>
</dbReference>
<proteinExistence type="predicted"/>
<feature type="signal peptide" evidence="2">
    <location>
        <begin position="1"/>
        <end position="23"/>
    </location>
</feature>
<dbReference type="Proteomes" id="UP000266895">
    <property type="component" value="Chromosome"/>
</dbReference>
<evidence type="ECO:0000313" key="3">
    <source>
        <dbReference type="EMBL" id="VEG27002.1"/>
    </source>
</evidence>
<evidence type="ECO:0000313" key="4">
    <source>
        <dbReference type="Proteomes" id="UP000266895"/>
    </source>
</evidence>
<evidence type="ECO:0000256" key="1">
    <source>
        <dbReference type="SAM" id="MobiDB-lite"/>
    </source>
</evidence>
<dbReference type="KEGG" id="ahw:NCTC11636_00820"/>
<evidence type="ECO:0000256" key="2">
    <source>
        <dbReference type="SAM" id="SignalP"/>
    </source>
</evidence>
<protein>
    <submittedName>
        <fullName evidence="3">Uncharacterized protein</fullName>
    </submittedName>
</protein>